<accession>A0ABY4VZE0</accession>
<name>A0ABY4VZE0_9PROT</name>
<dbReference type="Gene3D" id="3.40.50.150">
    <property type="entry name" value="Vaccinia Virus protein VP39"/>
    <property type="match status" value="1"/>
</dbReference>
<dbReference type="SUPFAM" id="SSF53335">
    <property type="entry name" value="S-adenosyl-L-methionine-dependent methyltransferases"/>
    <property type="match status" value="1"/>
</dbReference>
<keyword evidence="1" id="KW-0808">Transferase</keyword>
<dbReference type="GO" id="GO:0008168">
    <property type="term" value="F:methyltransferase activity"/>
    <property type="evidence" value="ECO:0007669"/>
    <property type="project" value="UniProtKB-KW"/>
</dbReference>
<dbReference type="InterPro" id="IPR029063">
    <property type="entry name" value="SAM-dependent_MTases_sf"/>
</dbReference>
<dbReference type="InterPro" id="IPR052514">
    <property type="entry name" value="SAM-dependent_MTase"/>
</dbReference>
<proteinExistence type="predicted"/>
<dbReference type="RefSeq" id="WP_251933127.1">
    <property type="nucleotide sequence ID" value="NZ_CP098747.1"/>
</dbReference>
<keyword evidence="1" id="KW-0489">Methyltransferase</keyword>
<gene>
    <name evidence="1" type="ORF">NBZ79_14055</name>
</gene>
<dbReference type="PANTHER" id="PTHR34203">
    <property type="entry name" value="METHYLTRANSFERASE, FKBM FAMILY PROTEIN"/>
    <property type="match status" value="1"/>
</dbReference>
<organism evidence="1 2">
    <name type="scientific">Sneathiella marina</name>
    <dbReference type="NCBI Taxonomy" id="2950108"/>
    <lineage>
        <taxon>Bacteria</taxon>
        <taxon>Pseudomonadati</taxon>
        <taxon>Pseudomonadota</taxon>
        <taxon>Alphaproteobacteria</taxon>
        <taxon>Sneathiellales</taxon>
        <taxon>Sneathiellaceae</taxon>
        <taxon>Sneathiella</taxon>
    </lineage>
</organism>
<evidence type="ECO:0000313" key="1">
    <source>
        <dbReference type="EMBL" id="USG60291.1"/>
    </source>
</evidence>
<reference evidence="1" key="1">
    <citation type="submission" date="2022-06" db="EMBL/GenBank/DDBJ databases">
        <title>Sneathiella actinostolidae sp. nov., isolated from a sea anemonein the Western Pacific Ocean.</title>
        <authorList>
            <person name="Wei M.J."/>
        </authorList>
    </citation>
    <scope>NUCLEOTIDE SEQUENCE</scope>
    <source>
        <strain evidence="1">PHK-P5</strain>
    </source>
</reference>
<dbReference type="PANTHER" id="PTHR34203:SF15">
    <property type="entry name" value="SLL1173 PROTEIN"/>
    <property type="match status" value="1"/>
</dbReference>
<protein>
    <submittedName>
        <fullName evidence="1">FkbM family methyltransferase</fullName>
    </submittedName>
</protein>
<dbReference type="NCBIfam" id="TIGR01444">
    <property type="entry name" value="fkbM_fam"/>
    <property type="match status" value="1"/>
</dbReference>
<dbReference type="EMBL" id="CP098747">
    <property type="protein sequence ID" value="USG60291.1"/>
    <property type="molecule type" value="Genomic_DNA"/>
</dbReference>
<evidence type="ECO:0000313" key="2">
    <source>
        <dbReference type="Proteomes" id="UP001056291"/>
    </source>
</evidence>
<dbReference type="InterPro" id="IPR006342">
    <property type="entry name" value="FkbM_mtfrase"/>
</dbReference>
<dbReference type="Proteomes" id="UP001056291">
    <property type="component" value="Chromosome"/>
</dbReference>
<keyword evidence="2" id="KW-1185">Reference proteome</keyword>
<sequence>MNLSEYNLFEALQATRTHHARDTALYKLLESCCLDFIHNSDFKSEKENAVPFGPFGSLTMPFQKMGAINSLDLFGLDELILFSFYLANKKRIKKAVDIGANLGLHSILMAKLGISVTSYEPDDNHFDWLNSRLEINEVLDKVTPVKAAVSGENGMAEFIRVEGNTTGSHLAGAKSDPYGELTKYMVEVKAAEDVFFDADFAKIDAEGHETVILKAIPTPYWKKLEAVVEVGTAENADQIYDFFNGLSINLFSQKTGWKKVTCLDDVPTSYKEGSLFITGHSEMRWGKETI</sequence>
<dbReference type="GO" id="GO:0032259">
    <property type="term" value="P:methylation"/>
    <property type="evidence" value="ECO:0007669"/>
    <property type="project" value="UniProtKB-KW"/>
</dbReference>